<proteinExistence type="predicted"/>
<dbReference type="Proteomes" id="UP000615580">
    <property type="component" value="Unassembled WGS sequence"/>
</dbReference>
<gene>
    <name evidence="1" type="ORF">I4J41_08415</name>
</gene>
<sequence length="181" mass="20074">MLTRELQHLVKQAITHTRDSGCTFGTALLTQSGAIVFGETLTTAVDNHATARSADPISAIAYIHGPTANVVPPNGHDREAIYQLCPTITVVVRDATGLIPRSAAEWFPFPWNPRDLEQPQQISMWKGYEELVSSRRKQQTIRIDDLFHVGTAEIVFDNENGSTNRYPATVTEVRIVTFALD</sequence>
<evidence type="ECO:0000313" key="1">
    <source>
        <dbReference type="EMBL" id="MBG9354611.1"/>
    </source>
</evidence>
<protein>
    <submittedName>
        <fullName evidence="1">CMP deaminase</fullName>
    </submittedName>
</protein>
<dbReference type="EMBL" id="JADQUG010000033">
    <property type="protein sequence ID" value="MBG9354611.1"/>
    <property type="molecule type" value="Genomic_DNA"/>
</dbReference>
<organism evidence="1 2">
    <name type="scientific">Corynebacterium belfantii</name>
    <dbReference type="NCBI Taxonomy" id="2014537"/>
    <lineage>
        <taxon>Bacteria</taxon>
        <taxon>Bacillati</taxon>
        <taxon>Actinomycetota</taxon>
        <taxon>Actinomycetes</taxon>
        <taxon>Mycobacteriales</taxon>
        <taxon>Corynebacteriaceae</taxon>
        <taxon>Corynebacterium</taxon>
    </lineage>
</organism>
<dbReference type="SUPFAM" id="SSF53927">
    <property type="entry name" value="Cytidine deaminase-like"/>
    <property type="match status" value="1"/>
</dbReference>
<name>A0ABS0LD54_9CORY</name>
<dbReference type="Gene3D" id="3.40.140.10">
    <property type="entry name" value="Cytidine Deaminase, domain 2"/>
    <property type="match status" value="1"/>
</dbReference>
<dbReference type="InterPro" id="IPR016193">
    <property type="entry name" value="Cytidine_deaminase-like"/>
</dbReference>
<keyword evidence="2" id="KW-1185">Reference proteome</keyword>
<comment type="caution">
    <text evidence="1">The sequence shown here is derived from an EMBL/GenBank/DDBJ whole genome shotgun (WGS) entry which is preliminary data.</text>
</comment>
<accession>A0ABS0LD54</accession>
<reference evidence="1 2" key="1">
    <citation type="journal article" date="2020" name="J. Clin. Microbiol.">
        <title>Assessing the Genetic Diversity of Austrian Corynebacterium diphtheriae Clinical Isolates, 2011-2019.</title>
        <authorList>
            <person name="Schaeffer J."/>
            <person name="Huhulescu S."/>
            <person name="Stoeger A."/>
            <person name="Allerberger F."/>
            <person name="Ruppitsch W."/>
        </authorList>
    </citation>
    <scope>NUCLEOTIDE SEQUENCE [LARGE SCALE GENOMIC DNA]</scope>
    <source>
        <strain evidence="1 2">04-17</strain>
    </source>
</reference>
<evidence type="ECO:0000313" key="2">
    <source>
        <dbReference type="Proteomes" id="UP000615580"/>
    </source>
</evidence>